<dbReference type="AlphaFoldDB" id="A0A8C6TP76"/>
<accession>A0A8C6TP76</accession>
<dbReference type="Ensembl" id="ENSNMLT00000023768.1">
    <property type="protein sequence ID" value="ENSNMLP00000021188.1"/>
    <property type="gene ID" value="ENSNMLG00000013779.1"/>
</dbReference>
<reference evidence="3" key="1">
    <citation type="submission" date="2025-08" db="UniProtKB">
        <authorList>
            <consortium name="Ensembl"/>
        </authorList>
    </citation>
    <scope>IDENTIFICATION</scope>
</reference>
<name>A0A8C6TP76_9GOBI</name>
<keyword evidence="4" id="KW-1185">Reference proteome</keyword>
<sequence length="279" mass="31483">MEGKNASYHGSSSGFFPTQCSPMSQPALGFQQIIYGNGTDVGTVIALHCPDKHKLIGDSVKCVKDANGTYWAGNTYCKPLSYNETHGFQLAVLLSIVSSAIILLMSMVFITRCLVNCIEKSKRKEMHRDSEMLPQWEEHRGHQQEVNRARYSNKSRNNNNNNNCMEKALPQWNQQWDNDHVCRCQQPYYDPVGPSRPYVAAARLPVLPGYEYNRPLNTPNPTFLYSYSQPLHFGSSTETARRSGSAWEYGAKQSSLSAFSNQSRNKKPAKEFSIRVISV</sequence>
<keyword evidence="2" id="KW-1133">Transmembrane helix</keyword>
<feature type="region of interest" description="Disordered" evidence="1">
    <location>
        <begin position="139"/>
        <end position="160"/>
    </location>
</feature>
<dbReference type="InterPro" id="IPR053067">
    <property type="entry name" value="SUSD3"/>
</dbReference>
<keyword evidence="2" id="KW-0812">Transmembrane</keyword>
<evidence type="ECO:0000256" key="2">
    <source>
        <dbReference type="SAM" id="Phobius"/>
    </source>
</evidence>
<dbReference type="GO" id="GO:0005886">
    <property type="term" value="C:plasma membrane"/>
    <property type="evidence" value="ECO:0007669"/>
    <property type="project" value="TreeGrafter"/>
</dbReference>
<protein>
    <recommendedName>
        <fullName evidence="5">Sushi domain-containing protein</fullName>
    </recommendedName>
</protein>
<feature type="transmembrane region" description="Helical" evidence="2">
    <location>
        <begin position="88"/>
        <end position="115"/>
    </location>
</feature>
<dbReference type="PANTHER" id="PTHR46879">
    <property type="entry name" value="SUSHI DOMAIN-CONTAINING PROTEIN 3"/>
    <property type="match status" value="1"/>
</dbReference>
<dbReference type="Proteomes" id="UP000694523">
    <property type="component" value="Unplaced"/>
</dbReference>
<feature type="compositionally biased region" description="Basic and acidic residues" evidence="1">
    <location>
        <begin position="139"/>
        <end position="148"/>
    </location>
</feature>
<evidence type="ECO:0008006" key="5">
    <source>
        <dbReference type="Google" id="ProtNLM"/>
    </source>
</evidence>
<evidence type="ECO:0000256" key="1">
    <source>
        <dbReference type="SAM" id="MobiDB-lite"/>
    </source>
</evidence>
<keyword evidence="2" id="KW-0472">Membrane</keyword>
<dbReference type="PANTHER" id="PTHR46879:SF1">
    <property type="entry name" value="SUSHI DOMAIN-CONTAINING PROTEIN 3"/>
    <property type="match status" value="1"/>
</dbReference>
<evidence type="ECO:0000313" key="4">
    <source>
        <dbReference type="Proteomes" id="UP000694523"/>
    </source>
</evidence>
<evidence type="ECO:0000313" key="3">
    <source>
        <dbReference type="Ensembl" id="ENSNMLP00000021188.1"/>
    </source>
</evidence>
<reference evidence="3" key="2">
    <citation type="submission" date="2025-09" db="UniProtKB">
        <authorList>
            <consortium name="Ensembl"/>
        </authorList>
    </citation>
    <scope>IDENTIFICATION</scope>
</reference>
<proteinExistence type="predicted"/>
<organism evidence="3 4">
    <name type="scientific">Neogobius melanostomus</name>
    <name type="common">round goby</name>
    <dbReference type="NCBI Taxonomy" id="47308"/>
    <lineage>
        <taxon>Eukaryota</taxon>
        <taxon>Metazoa</taxon>
        <taxon>Chordata</taxon>
        <taxon>Craniata</taxon>
        <taxon>Vertebrata</taxon>
        <taxon>Euteleostomi</taxon>
        <taxon>Actinopterygii</taxon>
        <taxon>Neopterygii</taxon>
        <taxon>Teleostei</taxon>
        <taxon>Neoteleostei</taxon>
        <taxon>Acanthomorphata</taxon>
        <taxon>Gobiaria</taxon>
        <taxon>Gobiiformes</taxon>
        <taxon>Gobioidei</taxon>
        <taxon>Gobiidae</taxon>
        <taxon>Benthophilinae</taxon>
        <taxon>Neogobiini</taxon>
        <taxon>Neogobius</taxon>
    </lineage>
</organism>